<evidence type="ECO:0000256" key="3">
    <source>
        <dbReference type="ARBA" id="ARBA00022553"/>
    </source>
</evidence>
<dbReference type="EMBL" id="AFYH01130435">
    <property type="status" value="NOT_ANNOTATED_CDS"/>
    <property type="molecule type" value="Genomic_DNA"/>
</dbReference>
<dbReference type="InterPro" id="IPR032768">
    <property type="entry name" value="GTSE1_N"/>
</dbReference>
<name>M3XJ14_LATCH</name>
<dbReference type="OMA" id="MTPKMMP"/>
<reference evidence="7" key="2">
    <citation type="submission" date="2025-08" db="UniProtKB">
        <authorList>
            <consortium name="Ensembl"/>
        </authorList>
    </citation>
    <scope>IDENTIFICATION</scope>
</reference>
<feature type="compositionally biased region" description="Polar residues" evidence="5">
    <location>
        <begin position="355"/>
        <end position="366"/>
    </location>
</feature>
<dbReference type="CDD" id="cd21864">
    <property type="entry name" value="GTSE1_CTD"/>
    <property type="match status" value="1"/>
</dbReference>
<feature type="region of interest" description="Disordered" evidence="5">
    <location>
        <begin position="171"/>
        <end position="492"/>
    </location>
</feature>
<gene>
    <name evidence="7" type="primary">GTSE1</name>
</gene>
<dbReference type="GO" id="GO:0005881">
    <property type="term" value="C:cytoplasmic microtubule"/>
    <property type="evidence" value="ECO:0007669"/>
    <property type="project" value="TreeGrafter"/>
</dbReference>
<comment type="subcellular location">
    <subcellularLocation>
        <location evidence="1">Cytoplasm</location>
        <location evidence="1">Cytoskeleton</location>
    </subcellularLocation>
</comment>
<dbReference type="GeneID" id="102347366"/>
<feature type="compositionally biased region" description="Polar residues" evidence="5">
    <location>
        <begin position="312"/>
        <end position="323"/>
    </location>
</feature>
<feature type="region of interest" description="Disordered" evidence="5">
    <location>
        <begin position="540"/>
        <end position="564"/>
    </location>
</feature>
<reference evidence="7" key="3">
    <citation type="submission" date="2025-09" db="UniProtKB">
        <authorList>
            <consortium name="Ensembl"/>
        </authorList>
    </citation>
    <scope>IDENTIFICATION</scope>
</reference>
<feature type="domain" description="G2 and S phase-expressed protein 1 N-terminal" evidence="6">
    <location>
        <begin position="7"/>
        <end position="144"/>
    </location>
</feature>
<evidence type="ECO:0000313" key="7">
    <source>
        <dbReference type="Ensembl" id="ENSLACP00000022720.1"/>
    </source>
</evidence>
<dbReference type="OrthoDB" id="10072587at2759"/>
<dbReference type="PANTHER" id="PTHR21584">
    <property type="entry name" value="DIFFERENTIAL DISPLAY AND ACTIVATED BY P53 DDA3 /G2 S PHASE EXPRESSED 1"/>
    <property type="match status" value="1"/>
</dbReference>
<dbReference type="STRING" id="7897.ENSLACP00000022720"/>
<evidence type="ECO:0000256" key="4">
    <source>
        <dbReference type="ARBA" id="ARBA00023212"/>
    </source>
</evidence>
<sequence length="721" mass="77024">MDLSREITLLTDEKFDFDISLSPGSSKEDDEVFIGPVGHKEKCVAVNVEMTHEKAHEHQIVNLPNWIPLKGDQFVEIFKEAHLLALQLEKNGSTEQTKEKGQDKPRNGAVERFVEESKSKLKMFQKGKETPGAIKREIVCIQRSPLKQIPPVTQLPLVVPVILDPASLQETDTGAASPVKIKTPKKLSKSPQPQEKRSKSPLCKKSAPTINVNKIPSAKRQPVKAVHQPGGLFLSAEEPKLGQKVLPSRRKHLSSAGSSEEVCSDSPSVTSDVSDSSFNSSTLGPGKRKLPAPYKLGLKKPSTLKLPGAANRNATSVRRNTAASSSSSSISSLNSSFNSSMSVSPVGVNERKSGGLSTSKNLQVASRNVKKTVPKLDSKLSNSSLAINPPSIPHKLTKSESAGKLLNAGNAARQTSASTVHAHSSTSKGIQRIGSISQLNQPSLQHKAGSTVKGNSCPKPKAPIVPTTPSQLKIPKRSGVPSPEPTPPKIMQPKRLLSCSAVGSGILAGTPLKQANGDLQNLGFSAKSVSVTPGARNISAFPTPLKRHTSGIPGLTPRTLPKPLCTPRQTANHQVTSMSAKRISVASPKQVECAKTKAEFSPSGTSSEQSPPLMVACTLSFTPEKIKLQASPQNEAIEHSSQSQQNNKGLLVDLEMNNGTPAREVEDKPLIDFSSSPEFHESIDLLKPPVVGQLINLSSPLICLSPIANKENEVDSPLLKF</sequence>
<dbReference type="GeneTree" id="ENSGT00940000154189"/>
<dbReference type="Ensembl" id="ENSLACT00000025253.1">
    <property type="protein sequence ID" value="ENSLACP00000022720.1"/>
    <property type="gene ID" value="ENSLACG00000013471.2"/>
</dbReference>
<evidence type="ECO:0000313" key="8">
    <source>
        <dbReference type="Proteomes" id="UP000008672"/>
    </source>
</evidence>
<dbReference type="FunCoup" id="M3XJ14">
    <property type="interactions" value="1570"/>
</dbReference>
<dbReference type="InParanoid" id="M3XJ14"/>
<dbReference type="KEGG" id="lcm:102347366"/>
<feature type="compositionally biased region" description="Low complexity" evidence="5">
    <location>
        <begin position="324"/>
        <end position="344"/>
    </location>
</feature>
<dbReference type="Bgee" id="ENSLACG00000013471">
    <property type="expression patterns" value="Expressed in chordate pharynx"/>
</dbReference>
<dbReference type="GO" id="GO:0008017">
    <property type="term" value="F:microtubule binding"/>
    <property type="evidence" value="ECO:0007669"/>
    <property type="project" value="TreeGrafter"/>
</dbReference>
<evidence type="ECO:0000256" key="5">
    <source>
        <dbReference type="SAM" id="MobiDB-lite"/>
    </source>
</evidence>
<keyword evidence="4" id="KW-0206">Cytoskeleton</keyword>
<dbReference type="eggNOG" id="ENOG502QW86">
    <property type="taxonomic scope" value="Eukaryota"/>
</dbReference>
<organism evidence="7 8">
    <name type="scientific">Latimeria chalumnae</name>
    <name type="common">Coelacanth</name>
    <dbReference type="NCBI Taxonomy" id="7897"/>
    <lineage>
        <taxon>Eukaryota</taxon>
        <taxon>Metazoa</taxon>
        <taxon>Chordata</taxon>
        <taxon>Craniata</taxon>
        <taxon>Vertebrata</taxon>
        <taxon>Euteleostomi</taxon>
        <taxon>Coelacanthiformes</taxon>
        <taxon>Coelacanthidae</taxon>
        <taxon>Latimeria</taxon>
    </lineage>
</organism>
<evidence type="ECO:0000256" key="2">
    <source>
        <dbReference type="ARBA" id="ARBA00022490"/>
    </source>
</evidence>
<accession>M3XJ14</accession>
<keyword evidence="3" id="KW-0597">Phosphoprotein</keyword>
<reference evidence="8" key="1">
    <citation type="submission" date="2011-08" db="EMBL/GenBank/DDBJ databases">
        <title>The draft genome of Latimeria chalumnae.</title>
        <authorList>
            <person name="Di Palma F."/>
            <person name="Alfoldi J."/>
            <person name="Johnson J."/>
            <person name="Berlin A."/>
            <person name="Gnerre S."/>
            <person name="Jaffe D."/>
            <person name="MacCallum I."/>
            <person name="Young S."/>
            <person name="Walker B.J."/>
            <person name="Lander E."/>
            <person name="Lindblad-Toh K."/>
        </authorList>
    </citation>
    <scope>NUCLEOTIDE SEQUENCE [LARGE SCALE GENOMIC DNA]</scope>
    <source>
        <strain evidence="8">Wild caught</strain>
    </source>
</reference>
<feature type="compositionally biased region" description="Low complexity" evidence="5">
    <location>
        <begin position="264"/>
        <end position="281"/>
    </location>
</feature>
<feature type="compositionally biased region" description="Low complexity" evidence="5">
    <location>
        <begin position="415"/>
        <end position="427"/>
    </location>
</feature>
<feature type="compositionally biased region" description="Polar residues" evidence="5">
    <location>
        <begin position="434"/>
        <end position="444"/>
    </location>
</feature>
<dbReference type="EMBL" id="AFYH01130434">
    <property type="status" value="NOT_ANNOTATED_CDS"/>
    <property type="molecule type" value="Genomic_DNA"/>
</dbReference>
<keyword evidence="8" id="KW-1185">Reference proteome</keyword>
<dbReference type="Proteomes" id="UP000008672">
    <property type="component" value="Unassembled WGS sequence"/>
</dbReference>
<dbReference type="Pfam" id="PF15259">
    <property type="entry name" value="GTSE1_N"/>
    <property type="match status" value="1"/>
</dbReference>
<dbReference type="AlphaFoldDB" id="M3XJ14"/>
<proteinExistence type="predicted"/>
<dbReference type="CTD" id="51512"/>
<dbReference type="InterPro" id="IPR026657">
    <property type="entry name" value="DDA3/GTSE-1"/>
</dbReference>
<keyword evidence="2" id="KW-0963">Cytoplasm</keyword>
<evidence type="ECO:0000259" key="6">
    <source>
        <dbReference type="Pfam" id="PF15259"/>
    </source>
</evidence>
<protein>
    <submittedName>
        <fullName evidence="7">G2 and S-phase expressed 1</fullName>
    </submittedName>
</protein>
<dbReference type="PANTHER" id="PTHR21584:SF10">
    <property type="entry name" value="G2 AND S PHASE-EXPRESSED PROTEIN 1"/>
    <property type="match status" value="1"/>
</dbReference>
<evidence type="ECO:0000256" key="1">
    <source>
        <dbReference type="ARBA" id="ARBA00004245"/>
    </source>
</evidence>